<dbReference type="InterPro" id="IPR050942">
    <property type="entry name" value="F-box_BR-signaling"/>
</dbReference>
<keyword evidence="4" id="KW-1185">Reference proteome</keyword>
<dbReference type="PANTHER" id="PTHR44259:SF15">
    <property type="entry name" value="F-BOX PROTEIN KIB2-RELATED"/>
    <property type="match status" value="1"/>
</dbReference>
<dbReference type="InterPro" id="IPR005174">
    <property type="entry name" value="KIB1-4_b-propeller"/>
</dbReference>
<dbReference type="Proteomes" id="UP001054252">
    <property type="component" value="Unassembled WGS sequence"/>
</dbReference>
<evidence type="ECO:0000313" key="4">
    <source>
        <dbReference type="Proteomes" id="UP001054252"/>
    </source>
</evidence>
<feature type="domain" description="KIB1-4 beta-propeller" evidence="2">
    <location>
        <begin position="128"/>
        <end position="364"/>
    </location>
</feature>
<organism evidence="3 4">
    <name type="scientific">Rubroshorea leprosula</name>
    <dbReference type="NCBI Taxonomy" id="152421"/>
    <lineage>
        <taxon>Eukaryota</taxon>
        <taxon>Viridiplantae</taxon>
        <taxon>Streptophyta</taxon>
        <taxon>Embryophyta</taxon>
        <taxon>Tracheophyta</taxon>
        <taxon>Spermatophyta</taxon>
        <taxon>Magnoliopsida</taxon>
        <taxon>eudicotyledons</taxon>
        <taxon>Gunneridae</taxon>
        <taxon>Pentapetalae</taxon>
        <taxon>rosids</taxon>
        <taxon>malvids</taxon>
        <taxon>Malvales</taxon>
        <taxon>Dipterocarpaceae</taxon>
        <taxon>Rubroshorea</taxon>
    </lineage>
</organism>
<name>A0AAV5JRQ1_9ROSI</name>
<reference evidence="3 4" key="1">
    <citation type="journal article" date="2021" name="Commun. Biol.">
        <title>The genome of Shorea leprosula (Dipterocarpaceae) highlights the ecological relevance of drought in aseasonal tropical rainforests.</title>
        <authorList>
            <person name="Ng K.K.S."/>
            <person name="Kobayashi M.J."/>
            <person name="Fawcett J.A."/>
            <person name="Hatakeyama M."/>
            <person name="Paape T."/>
            <person name="Ng C.H."/>
            <person name="Ang C.C."/>
            <person name="Tnah L.H."/>
            <person name="Lee C.T."/>
            <person name="Nishiyama T."/>
            <person name="Sese J."/>
            <person name="O'Brien M.J."/>
            <person name="Copetti D."/>
            <person name="Mohd Noor M.I."/>
            <person name="Ong R.C."/>
            <person name="Putra M."/>
            <person name="Sireger I.Z."/>
            <person name="Indrioko S."/>
            <person name="Kosugi Y."/>
            <person name="Izuno A."/>
            <person name="Isagi Y."/>
            <person name="Lee S.L."/>
            <person name="Shimizu K.K."/>
        </authorList>
    </citation>
    <scope>NUCLEOTIDE SEQUENCE [LARGE SCALE GENOMIC DNA]</scope>
    <source>
        <strain evidence="3">214</strain>
    </source>
</reference>
<dbReference type="PANTHER" id="PTHR44259">
    <property type="entry name" value="OS07G0183000 PROTEIN-RELATED"/>
    <property type="match status" value="1"/>
</dbReference>
<dbReference type="InterPro" id="IPR001810">
    <property type="entry name" value="F-box_dom"/>
</dbReference>
<gene>
    <name evidence="3" type="ORF">SLEP1_g27849</name>
</gene>
<evidence type="ECO:0000259" key="1">
    <source>
        <dbReference type="Pfam" id="PF00646"/>
    </source>
</evidence>
<dbReference type="AlphaFoldDB" id="A0AAV5JRQ1"/>
<evidence type="ECO:0000313" key="3">
    <source>
        <dbReference type="EMBL" id="GKV17333.1"/>
    </source>
</evidence>
<sequence length="409" mass="47142">MDQEEKSVEGEDHLERLAAMALKNKSHYQENYQGTQNWANLPEDILGKIMRTLKFSERLCMTATCKGWRIPVYGVNNPLHLDGLPWLFMHPHFVESDKLNQFKLYEPGNPKPYFIGKDIINKGGNKLLGARVFSSKFGWVVFRKCLMTSATWSFFLYSPFAENIIQLPDLVESSMGYALFTFSNIPSAHDCIFFLLHQRSVKEAHLYTYRNGEREWKSCDCDISLFGCTHRHGVLKNIKTSKNIVYLDGTLYCMFSCGDNHTLATLNVSEQKWSLKTSSVISADGTGARLMLLESEKGLFVLYKTFLNESKCHIFKYDCSELITIRSLEDHIFFVDGHSAFSIEALGEVKREFCNRIYYKFNNDKSPLSYFSIKDDQVHQDSIIYVSNSPLGARWDNYIHFLDVSRLAK</sequence>
<comment type="caution">
    <text evidence="3">The sequence shown here is derived from an EMBL/GenBank/DDBJ whole genome shotgun (WGS) entry which is preliminary data.</text>
</comment>
<protein>
    <recommendedName>
        <fullName evidence="5">F-box domain-containing protein</fullName>
    </recommendedName>
</protein>
<dbReference type="SUPFAM" id="SSF81383">
    <property type="entry name" value="F-box domain"/>
    <property type="match status" value="1"/>
</dbReference>
<dbReference type="Pfam" id="PF00646">
    <property type="entry name" value="F-box"/>
    <property type="match status" value="1"/>
</dbReference>
<dbReference type="InterPro" id="IPR036047">
    <property type="entry name" value="F-box-like_dom_sf"/>
</dbReference>
<proteinExistence type="predicted"/>
<evidence type="ECO:0008006" key="5">
    <source>
        <dbReference type="Google" id="ProtNLM"/>
    </source>
</evidence>
<feature type="domain" description="F-box" evidence="1">
    <location>
        <begin position="38"/>
        <end position="69"/>
    </location>
</feature>
<dbReference type="Gene3D" id="1.20.1280.50">
    <property type="match status" value="1"/>
</dbReference>
<dbReference type="Pfam" id="PF03478">
    <property type="entry name" value="Beta-prop_KIB1-4"/>
    <property type="match status" value="1"/>
</dbReference>
<evidence type="ECO:0000259" key="2">
    <source>
        <dbReference type="Pfam" id="PF03478"/>
    </source>
</evidence>
<accession>A0AAV5JRQ1</accession>
<dbReference type="EMBL" id="BPVZ01000047">
    <property type="protein sequence ID" value="GKV17333.1"/>
    <property type="molecule type" value="Genomic_DNA"/>
</dbReference>